<dbReference type="PANTHER" id="PTHR43335">
    <property type="entry name" value="ABC TRANSPORTER, ATP-BINDING PROTEIN"/>
    <property type="match status" value="1"/>
</dbReference>
<feature type="domain" description="ABC transporter" evidence="5">
    <location>
        <begin position="6"/>
        <end position="233"/>
    </location>
</feature>
<dbReference type="GO" id="GO:0005524">
    <property type="term" value="F:ATP binding"/>
    <property type="evidence" value="ECO:0007669"/>
    <property type="project" value="UniProtKB-KW"/>
</dbReference>
<evidence type="ECO:0000256" key="4">
    <source>
        <dbReference type="ARBA" id="ARBA00022840"/>
    </source>
</evidence>
<gene>
    <name evidence="6" type="ORF">FRY98_03015</name>
</gene>
<dbReference type="Gene3D" id="3.40.50.300">
    <property type="entry name" value="P-loop containing nucleotide triphosphate hydrolases"/>
    <property type="match status" value="1"/>
</dbReference>
<comment type="similarity">
    <text evidence="1">Belongs to the ABC transporter superfamily.</text>
</comment>
<evidence type="ECO:0000256" key="2">
    <source>
        <dbReference type="ARBA" id="ARBA00022448"/>
    </source>
</evidence>
<evidence type="ECO:0000313" key="6">
    <source>
        <dbReference type="EMBL" id="TYA14668.1"/>
    </source>
</evidence>
<dbReference type="RefSeq" id="WP_148450262.1">
    <property type="nucleotide sequence ID" value="NZ_VSDO01000001.1"/>
</dbReference>
<accession>A0A5D0CY35</accession>
<dbReference type="InterPro" id="IPR003439">
    <property type="entry name" value="ABC_transporter-like_ATP-bd"/>
</dbReference>
<dbReference type="SUPFAM" id="SSF52540">
    <property type="entry name" value="P-loop containing nucleoside triphosphate hydrolases"/>
    <property type="match status" value="1"/>
</dbReference>
<dbReference type="EMBL" id="VSDO01000001">
    <property type="protein sequence ID" value="TYA14668.1"/>
    <property type="molecule type" value="Genomic_DNA"/>
</dbReference>
<dbReference type="CDD" id="cd03268">
    <property type="entry name" value="ABC_BcrA_bacitracin_resist"/>
    <property type="match status" value="1"/>
</dbReference>
<protein>
    <submittedName>
        <fullName evidence="6">ABC transporter ATP-binding protein</fullName>
    </submittedName>
</protein>
<dbReference type="PROSITE" id="PS00211">
    <property type="entry name" value="ABC_TRANSPORTER_1"/>
    <property type="match status" value="1"/>
</dbReference>
<keyword evidence="4 6" id="KW-0067">ATP-binding</keyword>
<evidence type="ECO:0000313" key="7">
    <source>
        <dbReference type="Proteomes" id="UP000325218"/>
    </source>
</evidence>
<keyword evidence="7" id="KW-1185">Reference proteome</keyword>
<dbReference type="OrthoDB" id="9804819at2"/>
<dbReference type="GO" id="GO:0016887">
    <property type="term" value="F:ATP hydrolysis activity"/>
    <property type="evidence" value="ECO:0007669"/>
    <property type="project" value="InterPro"/>
</dbReference>
<dbReference type="Pfam" id="PF00005">
    <property type="entry name" value="ABC_tran"/>
    <property type="match status" value="1"/>
</dbReference>
<dbReference type="InterPro" id="IPR017871">
    <property type="entry name" value="ABC_transporter-like_CS"/>
</dbReference>
<dbReference type="InterPro" id="IPR003593">
    <property type="entry name" value="AAA+_ATPase"/>
</dbReference>
<evidence type="ECO:0000259" key="5">
    <source>
        <dbReference type="PROSITE" id="PS50893"/>
    </source>
</evidence>
<dbReference type="PANTHER" id="PTHR43335:SF4">
    <property type="entry name" value="ABC TRANSPORTER, ATP-BINDING PROTEIN"/>
    <property type="match status" value="1"/>
</dbReference>
<dbReference type="SMART" id="SM00382">
    <property type="entry name" value="AAA"/>
    <property type="match status" value="1"/>
</dbReference>
<name>A0A5D0CY35_9BACL</name>
<reference evidence="6 7" key="1">
    <citation type="submission" date="2019-08" db="EMBL/GenBank/DDBJ databases">
        <title>Genome sequencing of Paenibacillus faecis DSM 23593(T).</title>
        <authorList>
            <person name="Kook J.-K."/>
            <person name="Park S.-N."/>
            <person name="Lim Y.K."/>
        </authorList>
    </citation>
    <scope>NUCLEOTIDE SEQUENCE [LARGE SCALE GENOMIC DNA]</scope>
    <source>
        <strain evidence="6 7">DSM 23593</strain>
    </source>
</reference>
<sequence length="243" mass="26464">MARYILETDALCKQFGEHLSVNRVDLQIPEGSVYGFLGPNGAGKSTTLKMLLGLIKPDGGTITIFGKPFPEARIEILRQIGSLVESPSYYGHLSGYQNMKIAATLLGASESRIAETLESVRLTDQADKAVRKYSLGMKQRLAIAMAILHRPKLLILDEPTNGLDPSGIQEIRGLITAMPNMYGMTVLVSSHLLYEIEQVADHVGIINEGKLIYQGSLSSLKELGGDRSLEQIFLGMTGMGRSL</sequence>
<dbReference type="Proteomes" id="UP000325218">
    <property type="component" value="Unassembled WGS sequence"/>
</dbReference>
<dbReference type="InterPro" id="IPR027417">
    <property type="entry name" value="P-loop_NTPase"/>
</dbReference>
<keyword evidence="3" id="KW-0547">Nucleotide-binding</keyword>
<evidence type="ECO:0000256" key="1">
    <source>
        <dbReference type="ARBA" id="ARBA00005417"/>
    </source>
</evidence>
<keyword evidence="2" id="KW-0813">Transport</keyword>
<dbReference type="AlphaFoldDB" id="A0A5D0CY35"/>
<comment type="caution">
    <text evidence="6">The sequence shown here is derived from an EMBL/GenBank/DDBJ whole genome shotgun (WGS) entry which is preliminary data.</text>
</comment>
<dbReference type="PROSITE" id="PS50893">
    <property type="entry name" value="ABC_TRANSPORTER_2"/>
    <property type="match status" value="1"/>
</dbReference>
<organism evidence="6 7">
    <name type="scientific">Paenibacillus faecis</name>
    <dbReference type="NCBI Taxonomy" id="862114"/>
    <lineage>
        <taxon>Bacteria</taxon>
        <taxon>Bacillati</taxon>
        <taxon>Bacillota</taxon>
        <taxon>Bacilli</taxon>
        <taxon>Bacillales</taxon>
        <taxon>Paenibacillaceae</taxon>
        <taxon>Paenibacillus</taxon>
    </lineage>
</organism>
<evidence type="ECO:0000256" key="3">
    <source>
        <dbReference type="ARBA" id="ARBA00022741"/>
    </source>
</evidence>
<proteinExistence type="inferred from homology"/>